<proteinExistence type="predicted"/>
<organism evidence="1 2">
    <name type="scientific">Streptomyces stramineus</name>
    <dbReference type="NCBI Taxonomy" id="173861"/>
    <lineage>
        <taxon>Bacteria</taxon>
        <taxon>Bacillati</taxon>
        <taxon>Actinomycetota</taxon>
        <taxon>Actinomycetes</taxon>
        <taxon>Kitasatosporales</taxon>
        <taxon>Streptomycetaceae</taxon>
        <taxon>Streptomyces</taxon>
    </lineage>
</organism>
<dbReference type="RefSeq" id="WP_344088405.1">
    <property type="nucleotide sequence ID" value="NZ_BAAAHB010000013.1"/>
</dbReference>
<dbReference type="EMBL" id="BAAAHB010000013">
    <property type="protein sequence ID" value="GAA0455604.1"/>
    <property type="molecule type" value="Genomic_DNA"/>
</dbReference>
<dbReference type="Proteomes" id="UP001499895">
    <property type="component" value="Unassembled WGS sequence"/>
</dbReference>
<accession>A0ABN0ZQU8</accession>
<name>A0ABN0ZQU8_9ACTN</name>
<gene>
    <name evidence="1" type="ORF">GCM10009544_17910</name>
</gene>
<evidence type="ECO:0000313" key="2">
    <source>
        <dbReference type="Proteomes" id="UP001499895"/>
    </source>
</evidence>
<keyword evidence="2" id="KW-1185">Reference proteome</keyword>
<comment type="caution">
    <text evidence="1">The sequence shown here is derived from an EMBL/GenBank/DDBJ whole genome shotgun (WGS) entry which is preliminary data.</text>
</comment>
<reference evidence="1 2" key="1">
    <citation type="journal article" date="2019" name="Int. J. Syst. Evol. Microbiol.">
        <title>The Global Catalogue of Microorganisms (GCM) 10K type strain sequencing project: providing services to taxonomists for standard genome sequencing and annotation.</title>
        <authorList>
            <consortium name="The Broad Institute Genomics Platform"/>
            <consortium name="The Broad Institute Genome Sequencing Center for Infectious Disease"/>
            <person name="Wu L."/>
            <person name="Ma J."/>
        </authorList>
    </citation>
    <scope>NUCLEOTIDE SEQUENCE [LARGE SCALE GENOMIC DNA]</scope>
    <source>
        <strain evidence="1 2">JCM 10649</strain>
    </source>
</reference>
<protein>
    <submittedName>
        <fullName evidence="1">Uncharacterized protein</fullName>
    </submittedName>
</protein>
<evidence type="ECO:0000313" key="1">
    <source>
        <dbReference type="EMBL" id="GAA0455604.1"/>
    </source>
</evidence>
<sequence>MSDNNEFEELVSGIKEEITRSGIESRGTAALMRVRIAGALYSEAVTAGVPHDLAKEMATDYWALEMHSGAVQVAEDGGDVE</sequence>